<evidence type="ECO:0000256" key="2">
    <source>
        <dbReference type="ARBA" id="ARBA00022692"/>
    </source>
</evidence>
<dbReference type="Pfam" id="PF01490">
    <property type="entry name" value="Aa_trans"/>
    <property type="match status" value="1"/>
</dbReference>
<comment type="subcellular location">
    <subcellularLocation>
        <location evidence="1">Membrane</location>
    </subcellularLocation>
</comment>
<evidence type="ECO:0000313" key="8">
    <source>
        <dbReference type="Proteomes" id="UP001160148"/>
    </source>
</evidence>
<dbReference type="EMBL" id="CARXXK010000001">
    <property type="protein sequence ID" value="CAI6351397.1"/>
    <property type="molecule type" value="Genomic_DNA"/>
</dbReference>
<proteinExistence type="predicted"/>
<comment type="caution">
    <text evidence="7">The sequence shown here is derived from an EMBL/GenBank/DDBJ whole genome shotgun (WGS) entry which is preliminary data.</text>
</comment>
<keyword evidence="3 5" id="KW-1133">Transmembrane helix</keyword>
<organism evidence="7 8">
    <name type="scientific">Macrosiphum euphorbiae</name>
    <name type="common">potato aphid</name>
    <dbReference type="NCBI Taxonomy" id="13131"/>
    <lineage>
        <taxon>Eukaryota</taxon>
        <taxon>Metazoa</taxon>
        <taxon>Ecdysozoa</taxon>
        <taxon>Arthropoda</taxon>
        <taxon>Hexapoda</taxon>
        <taxon>Insecta</taxon>
        <taxon>Pterygota</taxon>
        <taxon>Neoptera</taxon>
        <taxon>Paraneoptera</taxon>
        <taxon>Hemiptera</taxon>
        <taxon>Sternorrhyncha</taxon>
        <taxon>Aphidomorpha</taxon>
        <taxon>Aphidoidea</taxon>
        <taxon>Aphididae</taxon>
        <taxon>Macrosiphini</taxon>
        <taxon>Macrosiphum</taxon>
    </lineage>
</organism>
<dbReference type="InterPro" id="IPR013057">
    <property type="entry name" value="AA_transpt_TM"/>
</dbReference>
<feature type="transmembrane region" description="Helical" evidence="5">
    <location>
        <begin position="104"/>
        <end position="127"/>
    </location>
</feature>
<keyword evidence="8" id="KW-1185">Reference proteome</keyword>
<keyword evidence="2 5" id="KW-0812">Transmembrane</keyword>
<evidence type="ECO:0000256" key="1">
    <source>
        <dbReference type="ARBA" id="ARBA00004370"/>
    </source>
</evidence>
<feature type="domain" description="Amino acid transporter transmembrane" evidence="6">
    <location>
        <begin position="77"/>
        <end position="131"/>
    </location>
</feature>
<dbReference type="GO" id="GO:0016020">
    <property type="term" value="C:membrane"/>
    <property type="evidence" value="ECO:0007669"/>
    <property type="project" value="UniProtKB-SubCell"/>
</dbReference>
<evidence type="ECO:0000313" key="7">
    <source>
        <dbReference type="EMBL" id="CAI6351397.1"/>
    </source>
</evidence>
<sequence>MSEGDVDSSCSCDDSSSRVEFESSMVSKTRVESESTMFSKTKPSPLSCTLQKSSSPVMHNFLNYDPPSHTSDDTYYSSFTYFVSRSAGLGFLCLPYAFKQVGVITGLALCFIAGLMFTHSFTTLCRFRYKLCLIHRVPTVPYQNLIEYGLACGPICRRFSTFLR</sequence>
<evidence type="ECO:0000256" key="5">
    <source>
        <dbReference type="SAM" id="Phobius"/>
    </source>
</evidence>
<protein>
    <recommendedName>
        <fullName evidence="6">Amino acid transporter transmembrane domain-containing protein</fullName>
    </recommendedName>
</protein>
<evidence type="ECO:0000259" key="6">
    <source>
        <dbReference type="Pfam" id="PF01490"/>
    </source>
</evidence>
<reference evidence="7 8" key="1">
    <citation type="submission" date="2023-01" db="EMBL/GenBank/DDBJ databases">
        <authorList>
            <person name="Whitehead M."/>
        </authorList>
    </citation>
    <scope>NUCLEOTIDE SEQUENCE [LARGE SCALE GENOMIC DNA]</scope>
</reference>
<keyword evidence="4 5" id="KW-0472">Membrane</keyword>
<accession>A0AAV0W6K3</accession>
<name>A0AAV0W6K3_9HEMI</name>
<evidence type="ECO:0000256" key="3">
    <source>
        <dbReference type="ARBA" id="ARBA00022989"/>
    </source>
</evidence>
<dbReference type="AlphaFoldDB" id="A0AAV0W6K3"/>
<dbReference type="Proteomes" id="UP001160148">
    <property type="component" value="Unassembled WGS sequence"/>
</dbReference>
<gene>
    <name evidence="7" type="ORF">MEUPH1_LOCUS7747</name>
</gene>
<evidence type="ECO:0000256" key="4">
    <source>
        <dbReference type="ARBA" id="ARBA00023136"/>
    </source>
</evidence>